<evidence type="ECO:0000256" key="7">
    <source>
        <dbReference type="ARBA" id="ARBA00023077"/>
    </source>
</evidence>
<evidence type="ECO:0000259" key="10">
    <source>
        <dbReference type="Pfam" id="PF07715"/>
    </source>
</evidence>
<evidence type="ECO:0000313" key="11">
    <source>
        <dbReference type="EMBL" id="OIR05219.1"/>
    </source>
</evidence>
<organism evidence="11">
    <name type="scientific">mine drainage metagenome</name>
    <dbReference type="NCBI Taxonomy" id="410659"/>
    <lineage>
        <taxon>unclassified sequences</taxon>
        <taxon>metagenomes</taxon>
        <taxon>ecological metagenomes</taxon>
    </lineage>
</organism>
<dbReference type="InterPro" id="IPR012910">
    <property type="entry name" value="Plug_dom"/>
</dbReference>
<keyword evidence="4" id="KW-0812">Transmembrane</keyword>
<keyword evidence="7" id="KW-0798">TonB box</keyword>
<dbReference type="AlphaFoldDB" id="A0A1J5SB96"/>
<keyword evidence="5" id="KW-0408">Iron</keyword>
<evidence type="ECO:0000256" key="3">
    <source>
        <dbReference type="ARBA" id="ARBA00022496"/>
    </source>
</evidence>
<protein>
    <submittedName>
        <fullName evidence="11">Catecholate siderophore receptor Fiu</fullName>
    </submittedName>
</protein>
<proteinExistence type="predicted"/>
<dbReference type="InterPro" id="IPR039426">
    <property type="entry name" value="TonB-dep_rcpt-like"/>
</dbReference>
<dbReference type="InterPro" id="IPR036942">
    <property type="entry name" value="Beta-barrel_TonB_sf"/>
</dbReference>
<name>A0A1J5SB96_9ZZZZ</name>
<keyword evidence="11" id="KW-0675">Receptor</keyword>
<keyword evidence="2" id="KW-0813">Transport</keyword>
<evidence type="ECO:0000256" key="4">
    <source>
        <dbReference type="ARBA" id="ARBA00022692"/>
    </source>
</evidence>
<keyword evidence="8" id="KW-0472">Membrane</keyword>
<evidence type="ECO:0000256" key="5">
    <source>
        <dbReference type="ARBA" id="ARBA00023004"/>
    </source>
</evidence>
<keyword evidence="6" id="KW-0406">Ion transport</keyword>
<dbReference type="Gene3D" id="2.40.170.20">
    <property type="entry name" value="TonB-dependent receptor, beta-barrel domain"/>
    <property type="match status" value="1"/>
</dbReference>
<evidence type="ECO:0000256" key="1">
    <source>
        <dbReference type="ARBA" id="ARBA00004571"/>
    </source>
</evidence>
<gene>
    <name evidence="11" type="ORF">GALL_127770</name>
</gene>
<feature type="domain" description="TonB-dependent receptor plug" evidence="10">
    <location>
        <begin position="15"/>
        <end position="127"/>
    </location>
</feature>
<sequence>MAETTLAGSRVRTDLKDIGSAINVVTKKFMQDIGASDNQSLLQYTTNTEVGGVYGNFAGMGNSGQLDESNNLLKPNNNTRVRGLDAADNTRDFFLTDIPWDGFNVDRVEIQRGANSILFGVGSPAGIINTTLSSASFKNANKIENRVGSYGSLRDTLDINYVILKNQLAVRLMALDDKEKYQQKPAFNHDKRVYVALRYDPKFLQTDSSHFSLRANFEDGHVRGNRPRTLPPIDAITPWWLTGAHNLNHQLYNPFVEWKNPPSGSSIGGTASTASSNYIPWYNEAFMGREFNSDVGLVYNAGSNVPSNIQQPNMSTIYGISSTGSIDGGIDGIPFFRELAIAGYNSYSRGEYSGLPGANYNVYKDKSLTDPSIFDFYNKLIDGPNKKEWNDWEAFTIDASQTLFDNKLAFDLAYNHQKYMDGQESFLNGEQYVLSVDINSVNVDGTPNPNAGRPYVGNSGLYGNGGNIIERNNIHLTGTLDLQASDFLGKNLLSDILGRQTLTGLLSEEQTKSETRSWDRWAASLDWAKMTGQSLKITDGARQVDFLTYLGPSLANASSAAGANLGAVSTFQAPAAEINVNYFDSHWNHSLNPTDPSYIDPAAPYTLTDGSASHQSENPANYVGWVSTPVQILSADNGDINQLYWGGGKKINKVDSQSLVWQSFFYHDLIANTLSYRHDTVRLWSNTAPLDPVTGVASMDYGYGPLQSKQSGESKSWSIVLHTPKFIRQKLPGNTDISFFYNNSQNFKADTARVDIEGRNIPNAKGKTIDYGFVISALNDKVNFKVNWYKNTEVGATLQGAGAGIGGNLYYLYLLEAWGTASAGIDARGLAGQIGTGGAWYWDWSWHDNNTTYGLTPRDASTAATDAKELAAVSSWVSQMPSQQFFDNYGLPVNVAAIKAGDWVNGLPTYGNWNVVNVGGLQSSTGGTIHGLSPSATVDTISKGIEFELTTQLTKNWSLAVNASKTNATRQNLSSTLADFINYQHNVFYSPAGDLRLWWAGDNTLGTYWKNNIEGPYQFLVSQQGTAAPEISPWHFNVITNYQFDHGPVKGMNVGAAYRWQDGQILGYGLDANNNYFPDVTKAIRGKAEDYVDLWVGYQHKLTSRLDWRIQLNLKNVGTKAHLVPISVQPDGSPAAFRIQDGMQWQLTNSFMF</sequence>
<dbReference type="GO" id="GO:0009279">
    <property type="term" value="C:cell outer membrane"/>
    <property type="evidence" value="ECO:0007669"/>
    <property type="project" value="UniProtKB-SubCell"/>
</dbReference>
<evidence type="ECO:0000256" key="6">
    <source>
        <dbReference type="ARBA" id="ARBA00023065"/>
    </source>
</evidence>
<dbReference type="EMBL" id="MLJW01000052">
    <property type="protein sequence ID" value="OIR05219.1"/>
    <property type="molecule type" value="Genomic_DNA"/>
</dbReference>
<comment type="caution">
    <text evidence="11">The sequence shown here is derived from an EMBL/GenBank/DDBJ whole genome shotgun (WGS) entry which is preliminary data.</text>
</comment>
<evidence type="ECO:0000256" key="8">
    <source>
        <dbReference type="ARBA" id="ARBA00023136"/>
    </source>
</evidence>
<dbReference type="PANTHER" id="PTHR32552:SF81">
    <property type="entry name" value="TONB-DEPENDENT OUTER MEMBRANE RECEPTOR"/>
    <property type="match status" value="1"/>
</dbReference>
<dbReference type="SUPFAM" id="SSF56935">
    <property type="entry name" value="Porins"/>
    <property type="match status" value="2"/>
</dbReference>
<keyword evidence="3" id="KW-0410">Iron transport</keyword>
<dbReference type="PANTHER" id="PTHR32552">
    <property type="entry name" value="FERRICHROME IRON RECEPTOR-RELATED"/>
    <property type="match status" value="1"/>
</dbReference>
<keyword evidence="9" id="KW-0998">Cell outer membrane</keyword>
<dbReference type="GO" id="GO:0006826">
    <property type="term" value="P:iron ion transport"/>
    <property type="evidence" value="ECO:0007669"/>
    <property type="project" value="UniProtKB-KW"/>
</dbReference>
<dbReference type="InterPro" id="IPR037066">
    <property type="entry name" value="Plug_dom_sf"/>
</dbReference>
<evidence type="ECO:0000256" key="2">
    <source>
        <dbReference type="ARBA" id="ARBA00022448"/>
    </source>
</evidence>
<evidence type="ECO:0000256" key="9">
    <source>
        <dbReference type="ARBA" id="ARBA00023237"/>
    </source>
</evidence>
<dbReference type="Pfam" id="PF07715">
    <property type="entry name" value="Plug"/>
    <property type="match status" value="1"/>
</dbReference>
<comment type="subcellular location">
    <subcellularLocation>
        <location evidence="1">Cell outer membrane</location>
        <topology evidence="1">Multi-pass membrane protein</topology>
    </subcellularLocation>
</comment>
<dbReference type="Gene3D" id="2.170.130.10">
    <property type="entry name" value="TonB-dependent receptor, plug domain"/>
    <property type="match status" value="1"/>
</dbReference>
<accession>A0A1J5SB96</accession>
<reference evidence="11" key="1">
    <citation type="submission" date="2016-10" db="EMBL/GenBank/DDBJ databases">
        <title>Sequence of Gallionella enrichment culture.</title>
        <authorList>
            <person name="Poehlein A."/>
            <person name="Muehling M."/>
            <person name="Daniel R."/>
        </authorList>
    </citation>
    <scope>NUCLEOTIDE SEQUENCE</scope>
</reference>